<protein>
    <recommendedName>
        <fullName evidence="3">Deoxyhypusine synthase</fullName>
    </recommendedName>
</protein>
<reference evidence="1 2" key="1">
    <citation type="submission" date="2020-03" db="EMBL/GenBank/DDBJ databases">
        <title>Metabolic flexibility allows generalist bacteria to become dominant in a frequently disturbed ecosystem.</title>
        <authorList>
            <person name="Chen Y.-J."/>
            <person name="Leung P.M."/>
            <person name="Bay S.K."/>
            <person name="Hugenholtz P."/>
            <person name="Kessler A.J."/>
            <person name="Shelley G."/>
            <person name="Waite D.W."/>
            <person name="Cook P.L."/>
            <person name="Greening C."/>
        </authorList>
    </citation>
    <scope>NUCLEOTIDE SEQUENCE [LARGE SCALE GENOMIC DNA]</scope>
    <source>
        <strain evidence="1">SS_bin_28</strain>
    </source>
</reference>
<evidence type="ECO:0008006" key="3">
    <source>
        <dbReference type="Google" id="ProtNLM"/>
    </source>
</evidence>
<name>A0A7Y2E4X9_UNCEI</name>
<dbReference type="AlphaFoldDB" id="A0A7Y2E4X9"/>
<evidence type="ECO:0000313" key="1">
    <source>
        <dbReference type="EMBL" id="NNF05201.1"/>
    </source>
</evidence>
<dbReference type="EMBL" id="JABDJR010000010">
    <property type="protein sequence ID" value="NNF05201.1"/>
    <property type="molecule type" value="Genomic_DNA"/>
</dbReference>
<comment type="caution">
    <text evidence="1">The sequence shown here is derived from an EMBL/GenBank/DDBJ whole genome shotgun (WGS) entry which is preliminary data.</text>
</comment>
<gene>
    <name evidence="1" type="ORF">HKN21_00440</name>
</gene>
<dbReference type="Proteomes" id="UP000547674">
    <property type="component" value="Unassembled WGS sequence"/>
</dbReference>
<dbReference type="Gene3D" id="3.40.50.10690">
    <property type="entry name" value="putative lor/sdh protein like domains"/>
    <property type="match status" value="1"/>
</dbReference>
<organism evidence="1 2">
    <name type="scientific">Eiseniibacteriota bacterium</name>
    <dbReference type="NCBI Taxonomy" id="2212470"/>
    <lineage>
        <taxon>Bacteria</taxon>
        <taxon>Candidatus Eiseniibacteriota</taxon>
    </lineage>
</organism>
<sequence length="315" mass="33737">MSRYPEADLGAIKTQPIEARHSKVSVQDFAAQVTPEMASIIHAMPKILGGQVLRDVVEAIGTAAKAKRPTIVMLGGHVIKTGCAPLLIQLMDAGVITGLVMHGATAIHDYETARFGQTSEDVEAALGSGNFGMSDETSREMNEAVNEAVARKEGLGEAWGRRLEETQAPHRHLSLLAKAYQSEIPLTVHVALGTDILHQHGSANGASFGEATLRDFRILAQTLTDFDGGVILNLGSAVILPEVFLKAFSVAANLGKPPKGITAVNFDFIRHYRPRVNVLQRPTASGRGRAFELTGHHEILIPLLTAGVLEALQKP</sequence>
<proteinExistence type="predicted"/>
<evidence type="ECO:0000313" key="2">
    <source>
        <dbReference type="Proteomes" id="UP000547674"/>
    </source>
</evidence>
<accession>A0A7Y2E4X9</accession>